<comment type="caution">
    <text evidence="2">The sequence shown here is derived from an EMBL/GenBank/DDBJ whole genome shotgun (WGS) entry which is preliminary data.</text>
</comment>
<organism evidence="2 3">
    <name type="scientific">Escallonia herrerae</name>
    <dbReference type="NCBI Taxonomy" id="1293975"/>
    <lineage>
        <taxon>Eukaryota</taxon>
        <taxon>Viridiplantae</taxon>
        <taxon>Streptophyta</taxon>
        <taxon>Embryophyta</taxon>
        <taxon>Tracheophyta</taxon>
        <taxon>Spermatophyta</taxon>
        <taxon>Magnoliopsida</taxon>
        <taxon>eudicotyledons</taxon>
        <taxon>Gunneridae</taxon>
        <taxon>Pentapetalae</taxon>
        <taxon>asterids</taxon>
        <taxon>campanulids</taxon>
        <taxon>Escalloniales</taxon>
        <taxon>Escalloniaceae</taxon>
        <taxon>Escallonia</taxon>
    </lineage>
</organism>
<dbReference type="PROSITE" id="PS50144">
    <property type="entry name" value="MATH"/>
    <property type="match status" value="2"/>
</dbReference>
<feature type="domain" description="MATH" evidence="1">
    <location>
        <begin position="49"/>
        <end position="182"/>
    </location>
</feature>
<dbReference type="EMBL" id="JAVXUP010000665">
    <property type="protein sequence ID" value="KAK3023277.1"/>
    <property type="molecule type" value="Genomic_DNA"/>
</dbReference>
<sequence length="340" mass="39349">MAKRPIATESSKLDLSVRLYGEQIILNWEYIWCEQRDTGVVRSLRKAPPTDYRLRVETFSLLSSPIESIESGLFEAGGYKWRLSFYPRGRERKKGENHVSLYVEIKERDKLPRGWKVSANIKMFVFDHNKKKYLTIQDEGGSLWRFSERRKDRGFDLLPEGEFRDASNGYLKDDSCELGVEVFVAKHTGKGESVSIVKSPKGNTYTWEISKFSTLDDKRHSSEEFTVGGRKWMLRLQPKGYKWGRGISISLHLFLADWRTLPPEGKIFVNYKLLILNKFGKDDYEHNASEWFSSSHPSFGQSNFFKLEDLKNLPKGFLVNDAVTVQAQILRISQVKDISP</sequence>
<dbReference type="Pfam" id="PF22486">
    <property type="entry name" value="MATH_2"/>
    <property type="match status" value="2"/>
</dbReference>
<keyword evidence="3" id="KW-1185">Reference proteome</keyword>
<dbReference type="SMART" id="SM00061">
    <property type="entry name" value="MATH"/>
    <property type="match status" value="2"/>
</dbReference>
<name>A0AA88W946_9ASTE</name>
<accession>A0AA88W946</accession>
<evidence type="ECO:0000259" key="1">
    <source>
        <dbReference type="PROSITE" id="PS50144"/>
    </source>
</evidence>
<evidence type="ECO:0000313" key="3">
    <source>
        <dbReference type="Proteomes" id="UP001188597"/>
    </source>
</evidence>
<dbReference type="Proteomes" id="UP001188597">
    <property type="component" value="Unassembled WGS sequence"/>
</dbReference>
<evidence type="ECO:0000313" key="2">
    <source>
        <dbReference type="EMBL" id="KAK3023277.1"/>
    </source>
</evidence>
<feature type="domain" description="MATH" evidence="1">
    <location>
        <begin position="202"/>
        <end position="329"/>
    </location>
</feature>
<gene>
    <name evidence="2" type="ORF">RJ639_044248</name>
</gene>
<dbReference type="AlphaFoldDB" id="A0AA88W946"/>
<dbReference type="CDD" id="cd00121">
    <property type="entry name" value="MATH"/>
    <property type="match status" value="2"/>
</dbReference>
<dbReference type="InterPro" id="IPR008974">
    <property type="entry name" value="TRAF-like"/>
</dbReference>
<protein>
    <recommendedName>
        <fullName evidence="1">MATH domain-containing protein</fullName>
    </recommendedName>
</protein>
<dbReference type="PANTHER" id="PTHR46162">
    <property type="entry name" value="TRAF-LIKE FAMILY PROTEIN"/>
    <property type="match status" value="1"/>
</dbReference>
<dbReference type="SUPFAM" id="SSF49599">
    <property type="entry name" value="TRAF domain-like"/>
    <property type="match status" value="2"/>
</dbReference>
<reference evidence="2" key="1">
    <citation type="submission" date="2022-12" db="EMBL/GenBank/DDBJ databases">
        <title>Draft genome assemblies for two species of Escallonia (Escalloniales).</title>
        <authorList>
            <person name="Chanderbali A."/>
            <person name="Dervinis C."/>
            <person name="Anghel I."/>
            <person name="Soltis D."/>
            <person name="Soltis P."/>
            <person name="Zapata F."/>
        </authorList>
    </citation>
    <scope>NUCLEOTIDE SEQUENCE</scope>
    <source>
        <strain evidence="2">UCBG64.0493</strain>
        <tissue evidence="2">Leaf</tissue>
    </source>
</reference>
<proteinExistence type="predicted"/>
<dbReference type="Gene3D" id="2.60.210.10">
    <property type="entry name" value="Apoptosis, Tumor Necrosis Factor Receptor Associated Protein 2, Chain A"/>
    <property type="match status" value="2"/>
</dbReference>
<dbReference type="InterPro" id="IPR002083">
    <property type="entry name" value="MATH/TRAF_dom"/>
</dbReference>
<dbReference type="PANTHER" id="PTHR46162:SF40">
    <property type="entry name" value="TRAF-LIKE FAMILY PROTEIN"/>
    <property type="match status" value="1"/>
</dbReference>